<feature type="region of interest" description="Disordered" evidence="1">
    <location>
        <begin position="720"/>
        <end position="740"/>
    </location>
</feature>
<sequence>MTLPRLVELAKRDFRAGFFPNNDYYHHHTSFQDLEACAATNGCPLCQVIVDSFGNARHDPLNPTWPVPDVAKGAATAGAGSPVAAATPAYTKQAGTTMRDVARQLACSDIRIALRARHVATGAGIKIVKMFDLLAVRLGVRLELGNPLRVPDLMIALRVPGTAAKDYSTLEKSLPVIDGFKIGCASVDNNLASTGNFDMARSWLDDCRHTHDQTTCSTTAYTGHLPRLPTRVIDVSSTPRRIVHAVKVHAGTPQQACGDYVALSHCWGGPIKTLLTSKTIDAYGKALPPDKELPANFRDAMAVTRALGIPYLWIDSLCIIQDSVDDWRRESRVMGAVYSRATVSLLAMASTASGEGILKMTPKQSAPRCVVPLASNNGTITFQAETIFQNSENLRQLTETAPLSKRGWCLQELVFASRILFYGRDQIYWFCPQGGYKSAEALPDGILYPHNKYPSISSFYYAQNQGTMTKIDVSSTVEHILTDFYHFIEFYAQRRLTFGIDKFPAVTSFAQNVHAALKRHSSGFEYMAGVWSGDFRRGLLFCPQRMHAPHVLQANEKDCLYRAPSWSWAVTDTPIVFLAAQTPRTAVPSPLNLQLISWGSVLRDPNNPFGSVDDAHIVVKGRVCTLRRSAKHFVGAYTWDKDDEQGTAWFDDQPRVEGSKELVDTKNGNCIVFDGEDDTFLCTYYAPGNSNGTKATANPDVSNYEAQEYKILMVDLGRQDEDKVGGGEDEDEHEDTDEDDWDMTERLIHCLILRHNPSPAADNIYERVGCAILEWKIRKRVDYWQEETLKLV</sequence>
<comment type="caution">
    <text evidence="3">The sequence shown here is derived from an EMBL/GenBank/DDBJ whole genome shotgun (WGS) entry which is preliminary data.</text>
</comment>
<organism evidence="3 4">
    <name type="scientific">Sporothrix curviconia</name>
    <dbReference type="NCBI Taxonomy" id="1260050"/>
    <lineage>
        <taxon>Eukaryota</taxon>
        <taxon>Fungi</taxon>
        <taxon>Dikarya</taxon>
        <taxon>Ascomycota</taxon>
        <taxon>Pezizomycotina</taxon>
        <taxon>Sordariomycetes</taxon>
        <taxon>Sordariomycetidae</taxon>
        <taxon>Ophiostomatales</taxon>
        <taxon>Ophiostomataceae</taxon>
        <taxon>Sporothrix</taxon>
    </lineage>
</organism>
<evidence type="ECO:0000313" key="4">
    <source>
        <dbReference type="Proteomes" id="UP001642405"/>
    </source>
</evidence>
<protein>
    <recommendedName>
        <fullName evidence="2">Heterokaryon incompatibility domain-containing protein</fullName>
    </recommendedName>
</protein>
<accession>A0ABP0CMU4</accession>
<feature type="domain" description="Heterokaryon incompatibility" evidence="2">
    <location>
        <begin position="260"/>
        <end position="412"/>
    </location>
</feature>
<reference evidence="3 4" key="1">
    <citation type="submission" date="2024-01" db="EMBL/GenBank/DDBJ databases">
        <authorList>
            <person name="Allen C."/>
            <person name="Tagirdzhanova G."/>
        </authorList>
    </citation>
    <scope>NUCLEOTIDE SEQUENCE [LARGE SCALE GENOMIC DNA]</scope>
</reference>
<keyword evidence="4" id="KW-1185">Reference proteome</keyword>
<dbReference type="PANTHER" id="PTHR33112">
    <property type="entry name" value="DOMAIN PROTEIN, PUTATIVE-RELATED"/>
    <property type="match status" value="1"/>
</dbReference>
<evidence type="ECO:0000259" key="2">
    <source>
        <dbReference type="Pfam" id="PF06985"/>
    </source>
</evidence>
<evidence type="ECO:0000256" key="1">
    <source>
        <dbReference type="SAM" id="MobiDB-lite"/>
    </source>
</evidence>
<dbReference type="InterPro" id="IPR010730">
    <property type="entry name" value="HET"/>
</dbReference>
<name>A0ABP0CMU4_9PEZI</name>
<dbReference type="EMBL" id="CAWUHB010000064">
    <property type="protein sequence ID" value="CAK7232355.1"/>
    <property type="molecule type" value="Genomic_DNA"/>
</dbReference>
<proteinExistence type="predicted"/>
<dbReference type="Pfam" id="PF06985">
    <property type="entry name" value="HET"/>
    <property type="match status" value="1"/>
</dbReference>
<dbReference type="Proteomes" id="UP001642405">
    <property type="component" value="Unassembled WGS sequence"/>
</dbReference>
<feature type="compositionally biased region" description="Acidic residues" evidence="1">
    <location>
        <begin position="727"/>
        <end position="740"/>
    </location>
</feature>
<gene>
    <name evidence="3" type="ORF">SCUCBS95973_008232</name>
</gene>
<evidence type="ECO:0000313" key="3">
    <source>
        <dbReference type="EMBL" id="CAK7232355.1"/>
    </source>
</evidence>
<dbReference type="PANTHER" id="PTHR33112:SF16">
    <property type="entry name" value="HETEROKARYON INCOMPATIBILITY DOMAIN-CONTAINING PROTEIN"/>
    <property type="match status" value="1"/>
</dbReference>